<evidence type="ECO:0000256" key="1">
    <source>
        <dbReference type="SAM" id="MobiDB-lite"/>
    </source>
</evidence>
<dbReference type="HOGENOM" id="CLU_1337635_0_0_1"/>
<keyword evidence="3" id="KW-1185">Reference proteome</keyword>
<gene>
    <name evidence="2" type="ORF">GYMLUDRAFT_245393</name>
</gene>
<proteinExistence type="predicted"/>
<dbReference type="Proteomes" id="UP000053593">
    <property type="component" value="Unassembled WGS sequence"/>
</dbReference>
<evidence type="ECO:0000313" key="3">
    <source>
        <dbReference type="Proteomes" id="UP000053593"/>
    </source>
</evidence>
<protein>
    <submittedName>
        <fullName evidence="2">Uncharacterized protein</fullName>
    </submittedName>
</protein>
<accession>A0A0D0CL95</accession>
<dbReference type="EMBL" id="KN834780">
    <property type="protein sequence ID" value="KIK59322.1"/>
    <property type="molecule type" value="Genomic_DNA"/>
</dbReference>
<organism evidence="2 3">
    <name type="scientific">Collybiopsis luxurians FD-317 M1</name>
    <dbReference type="NCBI Taxonomy" id="944289"/>
    <lineage>
        <taxon>Eukaryota</taxon>
        <taxon>Fungi</taxon>
        <taxon>Dikarya</taxon>
        <taxon>Basidiomycota</taxon>
        <taxon>Agaricomycotina</taxon>
        <taxon>Agaricomycetes</taxon>
        <taxon>Agaricomycetidae</taxon>
        <taxon>Agaricales</taxon>
        <taxon>Marasmiineae</taxon>
        <taxon>Omphalotaceae</taxon>
        <taxon>Collybiopsis</taxon>
        <taxon>Collybiopsis luxurians</taxon>
    </lineage>
</organism>
<sequence>MVRHSIAITVIPTITTMFSLPPTSTSLSSPPPILIQHIHIPFPPEHQHTPSNNHHPQWPLLPNLCTLHRMLNILQCRLNHMLIRHRGSFNDGYGRALTTLPSLTTPISMATVRPCSYFGISSALPPFLTGEVMRKDVVALCWVQGMLNIIGAASVEETPGMMKVGGRGICRGEEVREVGEVEGESSDSGSKGALQKYKNSSPNHL</sequence>
<name>A0A0D0CL95_9AGAR</name>
<evidence type="ECO:0000313" key="2">
    <source>
        <dbReference type="EMBL" id="KIK59322.1"/>
    </source>
</evidence>
<reference evidence="2 3" key="1">
    <citation type="submission" date="2014-04" db="EMBL/GenBank/DDBJ databases">
        <title>Evolutionary Origins and Diversification of the Mycorrhizal Mutualists.</title>
        <authorList>
            <consortium name="DOE Joint Genome Institute"/>
            <consortium name="Mycorrhizal Genomics Consortium"/>
            <person name="Kohler A."/>
            <person name="Kuo A."/>
            <person name="Nagy L.G."/>
            <person name="Floudas D."/>
            <person name="Copeland A."/>
            <person name="Barry K.W."/>
            <person name="Cichocki N."/>
            <person name="Veneault-Fourrey C."/>
            <person name="LaButti K."/>
            <person name="Lindquist E.A."/>
            <person name="Lipzen A."/>
            <person name="Lundell T."/>
            <person name="Morin E."/>
            <person name="Murat C."/>
            <person name="Riley R."/>
            <person name="Ohm R."/>
            <person name="Sun H."/>
            <person name="Tunlid A."/>
            <person name="Henrissat B."/>
            <person name="Grigoriev I.V."/>
            <person name="Hibbett D.S."/>
            <person name="Martin F."/>
        </authorList>
    </citation>
    <scope>NUCLEOTIDE SEQUENCE [LARGE SCALE GENOMIC DNA]</scope>
    <source>
        <strain evidence="2 3">FD-317 M1</strain>
    </source>
</reference>
<dbReference type="AlphaFoldDB" id="A0A0D0CL95"/>
<feature type="region of interest" description="Disordered" evidence="1">
    <location>
        <begin position="175"/>
        <end position="205"/>
    </location>
</feature>